<feature type="domain" description="Cation efflux protein cytoplasmic" evidence="11">
    <location>
        <begin position="213"/>
        <end position="289"/>
    </location>
</feature>
<accession>A0ABW2Z6I2</accession>
<keyword evidence="8 9" id="KW-0472">Membrane</keyword>
<keyword evidence="7" id="KW-0406">Ion transport</keyword>
<dbReference type="InterPro" id="IPR027470">
    <property type="entry name" value="Cation_efflux_CTD"/>
</dbReference>
<evidence type="ECO:0000256" key="4">
    <source>
        <dbReference type="ARBA" id="ARBA00022692"/>
    </source>
</evidence>
<evidence type="ECO:0000313" key="12">
    <source>
        <dbReference type="EMBL" id="MFD0761541.1"/>
    </source>
</evidence>
<feature type="transmembrane region" description="Helical" evidence="9">
    <location>
        <begin position="88"/>
        <end position="108"/>
    </location>
</feature>
<evidence type="ECO:0000256" key="9">
    <source>
        <dbReference type="SAM" id="Phobius"/>
    </source>
</evidence>
<dbReference type="Gene3D" id="3.30.70.1350">
    <property type="entry name" value="Cation efflux protein, cytoplasmic domain"/>
    <property type="match status" value="1"/>
</dbReference>
<feature type="transmembrane region" description="Helical" evidence="9">
    <location>
        <begin position="50"/>
        <end position="67"/>
    </location>
</feature>
<evidence type="ECO:0000256" key="2">
    <source>
        <dbReference type="ARBA" id="ARBA00008873"/>
    </source>
</evidence>
<evidence type="ECO:0000256" key="8">
    <source>
        <dbReference type="ARBA" id="ARBA00023136"/>
    </source>
</evidence>
<sequence length="302" mass="34162">MSHNHSHSHTTLSGTNLLLSIVLNILITTAQVIGGFISGSLALISDAVHNFSDVISLIISYIANILTRKKKQTKQYTFGYKRAEIIAAFINAATLIVVAIFLGIEAVKRFSAPIEIESNLVIWLAILGIAANGFSVLLLKKDAQSNLNMRSAYIHLLSDMLTSVAVLIGGLLMKYYQIYWVDGLLTLIISVYLIYLSWDILISSVKILMLFAPKHIMIDNVATEVLKINEVKNIHHVHIWQLNDHDIHIEAHIEFMNDIKLSEFDIICETIETMLLEKFHINHCNFQPEFKRDDLKELIKQD</sequence>
<evidence type="ECO:0000256" key="1">
    <source>
        <dbReference type="ARBA" id="ARBA00004141"/>
    </source>
</evidence>
<dbReference type="Proteomes" id="UP001597032">
    <property type="component" value="Unassembled WGS sequence"/>
</dbReference>
<dbReference type="PANTHER" id="PTHR11562:SF17">
    <property type="entry name" value="RE54080P-RELATED"/>
    <property type="match status" value="1"/>
</dbReference>
<proteinExistence type="inferred from homology"/>
<evidence type="ECO:0000313" key="13">
    <source>
        <dbReference type="Proteomes" id="UP001597032"/>
    </source>
</evidence>
<evidence type="ECO:0000259" key="10">
    <source>
        <dbReference type="Pfam" id="PF01545"/>
    </source>
</evidence>
<dbReference type="PANTHER" id="PTHR11562">
    <property type="entry name" value="CATION EFFLUX PROTEIN/ ZINC TRANSPORTER"/>
    <property type="match status" value="1"/>
</dbReference>
<dbReference type="InterPro" id="IPR058533">
    <property type="entry name" value="Cation_efflux_TM"/>
</dbReference>
<keyword evidence="13" id="KW-1185">Reference proteome</keyword>
<protein>
    <submittedName>
        <fullName evidence="12">Cation diffusion facilitator family transporter</fullName>
    </submittedName>
</protein>
<organism evidence="12 13">
    <name type="scientific">Lutibacter aestuarii</name>
    <dbReference type="NCBI Taxonomy" id="861111"/>
    <lineage>
        <taxon>Bacteria</taxon>
        <taxon>Pseudomonadati</taxon>
        <taxon>Bacteroidota</taxon>
        <taxon>Flavobacteriia</taxon>
        <taxon>Flavobacteriales</taxon>
        <taxon>Flavobacteriaceae</taxon>
        <taxon>Lutibacter</taxon>
    </lineage>
</organism>
<keyword evidence="6 9" id="KW-1133">Transmembrane helix</keyword>
<keyword evidence="5" id="KW-0864">Zinc transport</keyword>
<reference evidence="13" key="1">
    <citation type="journal article" date="2019" name="Int. J. Syst. Evol. Microbiol.">
        <title>The Global Catalogue of Microorganisms (GCM) 10K type strain sequencing project: providing services to taxonomists for standard genome sequencing and annotation.</title>
        <authorList>
            <consortium name="The Broad Institute Genomics Platform"/>
            <consortium name="The Broad Institute Genome Sequencing Center for Infectious Disease"/>
            <person name="Wu L."/>
            <person name="Ma J."/>
        </authorList>
    </citation>
    <scope>NUCLEOTIDE SEQUENCE [LARGE SCALE GENOMIC DNA]</scope>
    <source>
        <strain evidence="13">CCUG 60022</strain>
    </source>
</reference>
<evidence type="ECO:0000256" key="3">
    <source>
        <dbReference type="ARBA" id="ARBA00022448"/>
    </source>
</evidence>
<evidence type="ECO:0000256" key="5">
    <source>
        <dbReference type="ARBA" id="ARBA00022906"/>
    </source>
</evidence>
<keyword evidence="3" id="KW-0813">Transport</keyword>
<dbReference type="NCBIfam" id="TIGR01297">
    <property type="entry name" value="CDF"/>
    <property type="match status" value="1"/>
</dbReference>
<dbReference type="InterPro" id="IPR050681">
    <property type="entry name" value="CDF/SLC30A"/>
</dbReference>
<keyword evidence="4 9" id="KW-0812">Transmembrane</keyword>
<dbReference type="Pfam" id="PF16916">
    <property type="entry name" value="ZT_dimer"/>
    <property type="match status" value="1"/>
</dbReference>
<evidence type="ECO:0000256" key="7">
    <source>
        <dbReference type="ARBA" id="ARBA00023065"/>
    </source>
</evidence>
<dbReference type="EMBL" id="JBHTIC010000006">
    <property type="protein sequence ID" value="MFD0761541.1"/>
    <property type="molecule type" value="Genomic_DNA"/>
</dbReference>
<gene>
    <name evidence="12" type="ORF">ACFQZW_05560</name>
</gene>
<dbReference type="SUPFAM" id="SSF161111">
    <property type="entry name" value="Cation efflux protein transmembrane domain-like"/>
    <property type="match status" value="1"/>
</dbReference>
<comment type="subcellular location">
    <subcellularLocation>
        <location evidence="1">Membrane</location>
        <topology evidence="1">Multi-pass membrane protein</topology>
    </subcellularLocation>
</comment>
<feature type="domain" description="Cation efflux protein transmembrane" evidence="10">
    <location>
        <begin position="17"/>
        <end position="209"/>
    </location>
</feature>
<comment type="caution">
    <text evidence="12">The sequence shown here is derived from an EMBL/GenBank/DDBJ whole genome shotgun (WGS) entry which is preliminary data.</text>
</comment>
<feature type="transmembrane region" description="Helical" evidence="9">
    <location>
        <begin position="21"/>
        <end position="44"/>
    </location>
</feature>
<dbReference type="Gene3D" id="1.20.1510.10">
    <property type="entry name" value="Cation efflux protein transmembrane domain"/>
    <property type="match status" value="1"/>
</dbReference>
<dbReference type="SUPFAM" id="SSF160240">
    <property type="entry name" value="Cation efflux protein cytoplasmic domain-like"/>
    <property type="match status" value="1"/>
</dbReference>
<evidence type="ECO:0000256" key="6">
    <source>
        <dbReference type="ARBA" id="ARBA00022989"/>
    </source>
</evidence>
<dbReference type="Pfam" id="PF01545">
    <property type="entry name" value="Cation_efflux"/>
    <property type="match status" value="1"/>
</dbReference>
<evidence type="ECO:0000259" key="11">
    <source>
        <dbReference type="Pfam" id="PF16916"/>
    </source>
</evidence>
<name>A0ABW2Z6I2_9FLAO</name>
<feature type="transmembrane region" description="Helical" evidence="9">
    <location>
        <begin position="120"/>
        <end position="139"/>
    </location>
</feature>
<feature type="transmembrane region" description="Helical" evidence="9">
    <location>
        <begin position="151"/>
        <end position="172"/>
    </location>
</feature>
<keyword evidence="5" id="KW-0862">Zinc</keyword>
<dbReference type="InterPro" id="IPR027469">
    <property type="entry name" value="Cation_efflux_TMD_sf"/>
</dbReference>
<dbReference type="InterPro" id="IPR002524">
    <property type="entry name" value="Cation_efflux"/>
</dbReference>
<dbReference type="InterPro" id="IPR036837">
    <property type="entry name" value="Cation_efflux_CTD_sf"/>
</dbReference>
<dbReference type="RefSeq" id="WP_298262793.1">
    <property type="nucleotide sequence ID" value="NZ_JBHTIC010000006.1"/>
</dbReference>
<comment type="similarity">
    <text evidence="2">Belongs to the cation diffusion facilitator (CDF) transporter (TC 2.A.4) family. SLC30A subfamily.</text>
</comment>
<feature type="transmembrane region" description="Helical" evidence="9">
    <location>
        <begin position="178"/>
        <end position="198"/>
    </location>
</feature>